<dbReference type="Proteomes" id="UP001262410">
    <property type="component" value="Unassembled WGS sequence"/>
</dbReference>
<dbReference type="SUPFAM" id="SSF50475">
    <property type="entry name" value="FMN-binding split barrel"/>
    <property type="match status" value="1"/>
</dbReference>
<organism evidence="3 4">
    <name type="scientific">Inquilinus ginsengisoli</name>
    <dbReference type="NCBI Taxonomy" id="363840"/>
    <lineage>
        <taxon>Bacteria</taxon>
        <taxon>Pseudomonadati</taxon>
        <taxon>Pseudomonadota</taxon>
        <taxon>Alphaproteobacteria</taxon>
        <taxon>Rhodospirillales</taxon>
        <taxon>Rhodospirillaceae</taxon>
        <taxon>Inquilinus</taxon>
    </lineage>
</organism>
<evidence type="ECO:0000313" key="3">
    <source>
        <dbReference type="EMBL" id="MDR6291445.1"/>
    </source>
</evidence>
<keyword evidence="4" id="KW-1185">Reference proteome</keyword>
<sequence length="312" mass="33988">MEAKIDTVGRRSVRRYLTAQHRVFFPLLPIAFIGSVGEQGDPAASVVMGDPGFVSAPDTHHLRVNALPLFGDLLEANLHVGTALALLGIELPTRRRNRAIGVVEALSANGFLLAVQQTMGICQKYIQARETIFVATPPTSSPILVRSEAVDAAAASLIRRADSFFIASNNPSATDRQHGGPDVSHRGGRPGFIRVDDAQTLTAPDFVGNFIFNTLGNIAIDPRVGLLFVDFDHGGFLQVRAEAEVIWEGAELEAFDGAQRLVRFHVREVRRVEKALPGRFSPPDYSPFLARTGTWEEIEARLRSPVPPPPSE</sequence>
<dbReference type="InterPro" id="IPR011576">
    <property type="entry name" value="Pyridox_Oxase_N"/>
</dbReference>
<dbReference type="RefSeq" id="WP_309796661.1">
    <property type="nucleotide sequence ID" value="NZ_JAVDPW010000007.1"/>
</dbReference>
<gene>
    <name evidence="3" type="ORF">E9232_003979</name>
</gene>
<proteinExistence type="predicted"/>
<name>A0ABU1JS52_9PROT</name>
<dbReference type="EMBL" id="JAVDPW010000007">
    <property type="protein sequence ID" value="MDR6291445.1"/>
    <property type="molecule type" value="Genomic_DNA"/>
</dbReference>
<accession>A0ABU1JS52</accession>
<evidence type="ECO:0000259" key="2">
    <source>
        <dbReference type="Pfam" id="PF01243"/>
    </source>
</evidence>
<dbReference type="InterPro" id="IPR012349">
    <property type="entry name" value="Split_barrel_FMN-bd"/>
</dbReference>
<dbReference type="PANTHER" id="PTHR42815:SF2">
    <property type="entry name" value="FAD-BINDING, PUTATIVE (AFU_ORTHOLOGUE AFUA_6G07600)-RELATED"/>
    <property type="match status" value="1"/>
</dbReference>
<evidence type="ECO:0000313" key="4">
    <source>
        <dbReference type="Proteomes" id="UP001262410"/>
    </source>
</evidence>
<evidence type="ECO:0000256" key="1">
    <source>
        <dbReference type="SAM" id="MobiDB-lite"/>
    </source>
</evidence>
<protein>
    <submittedName>
        <fullName evidence="3">Pyridoxine 5'-phosphate oxidase superfamily flavin-nucleotide-binding protein</fullName>
    </submittedName>
</protein>
<feature type="region of interest" description="Disordered" evidence="1">
    <location>
        <begin position="169"/>
        <end position="189"/>
    </location>
</feature>
<dbReference type="Gene3D" id="2.30.110.10">
    <property type="entry name" value="Electron Transport, Fmn-binding Protein, Chain A"/>
    <property type="match status" value="1"/>
</dbReference>
<comment type="caution">
    <text evidence="3">The sequence shown here is derived from an EMBL/GenBank/DDBJ whole genome shotgun (WGS) entry which is preliminary data.</text>
</comment>
<dbReference type="PANTHER" id="PTHR42815">
    <property type="entry name" value="FAD-BINDING, PUTATIVE (AFU_ORTHOLOGUE AFUA_6G07600)-RELATED"/>
    <property type="match status" value="1"/>
</dbReference>
<feature type="domain" description="Pyridoxamine 5'-phosphate oxidase N-terminal" evidence="2">
    <location>
        <begin position="153"/>
        <end position="260"/>
    </location>
</feature>
<feature type="compositionally biased region" description="Basic and acidic residues" evidence="1">
    <location>
        <begin position="175"/>
        <end position="185"/>
    </location>
</feature>
<dbReference type="Pfam" id="PF01243">
    <property type="entry name" value="PNPOx_N"/>
    <property type="match status" value="1"/>
</dbReference>
<reference evidence="3 4" key="1">
    <citation type="submission" date="2023-07" db="EMBL/GenBank/DDBJ databases">
        <title>Sorghum-associated microbial communities from plants grown in Nebraska, USA.</title>
        <authorList>
            <person name="Schachtman D."/>
        </authorList>
    </citation>
    <scope>NUCLEOTIDE SEQUENCE [LARGE SCALE GENOMIC DNA]</scope>
    <source>
        <strain evidence="3 4">584</strain>
    </source>
</reference>